<dbReference type="GO" id="GO:0006814">
    <property type="term" value="P:sodium ion transport"/>
    <property type="evidence" value="ECO:0007669"/>
    <property type="project" value="UniProtKB-KW"/>
</dbReference>
<keyword evidence="10" id="KW-0739">Sodium transport</keyword>
<feature type="transmembrane region" description="Helical" evidence="12">
    <location>
        <begin position="502"/>
        <end position="520"/>
    </location>
</feature>
<evidence type="ECO:0000256" key="3">
    <source>
        <dbReference type="ARBA" id="ARBA00022448"/>
    </source>
</evidence>
<evidence type="ECO:0000256" key="9">
    <source>
        <dbReference type="ARBA" id="ARBA00023136"/>
    </source>
</evidence>
<feature type="transmembrane region" description="Helical" evidence="12">
    <location>
        <begin position="282"/>
        <end position="307"/>
    </location>
</feature>
<comment type="subcellular location">
    <subcellularLocation>
        <location evidence="1">Cell membrane</location>
        <topology evidence="1">Multi-pass membrane protein</topology>
    </subcellularLocation>
</comment>
<keyword evidence="8" id="KW-0406">Ion transport</keyword>
<dbReference type="EMBL" id="QAOQ01000005">
    <property type="protein sequence ID" value="PTQ95755.1"/>
    <property type="molecule type" value="Genomic_DNA"/>
</dbReference>
<feature type="transmembrane region" description="Helical" evidence="12">
    <location>
        <begin position="439"/>
        <end position="457"/>
    </location>
</feature>
<gene>
    <name evidence="13" type="ORF">C8P68_105263</name>
</gene>
<organism evidence="13 14">
    <name type="scientific">Mucilaginibacter yixingensis</name>
    <dbReference type="NCBI Taxonomy" id="1295612"/>
    <lineage>
        <taxon>Bacteria</taxon>
        <taxon>Pseudomonadati</taxon>
        <taxon>Bacteroidota</taxon>
        <taxon>Sphingobacteriia</taxon>
        <taxon>Sphingobacteriales</taxon>
        <taxon>Sphingobacteriaceae</taxon>
        <taxon>Mucilaginibacter</taxon>
    </lineage>
</organism>
<evidence type="ECO:0000313" key="13">
    <source>
        <dbReference type="EMBL" id="PTQ95755.1"/>
    </source>
</evidence>
<keyword evidence="7" id="KW-0915">Sodium</keyword>
<keyword evidence="5 12" id="KW-0812">Transmembrane</keyword>
<evidence type="ECO:0000256" key="11">
    <source>
        <dbReference type="RuleBase" id="RU362091"/>
    </source>
</evidence>
<proteinExistence type="inferred from homology"/>
<evidence type="ECO:0000256" key="4">
    <source>
        <dbReference type="ARBA" id="ARBA00022475"/>
    </source>
</evidence>
<feature type="transmembrane region" description="Helical" evidence="12">
    <location>
        <begin position="49"/>
        <end position="67"/>
    </location>
</feature>
<evidence type="ECO:0000256" key="12">
    <source>
        <dbReference type="SAM" id="Phobius"/>
    </source>
</evidence>
<feature type="transmembrane region" description="Helical" evidence="12">
    <location>
        <begin position="243"/>
        <end position="261"/>
    </location>
</feature>
<evidence type="ECO:0000256" key="6">
    <source>
        <dbReference type="ARBA" id="ARBA00022989"/>
    </source>
</evidence>
<dbReference type="Proteomes" id="UP000244168">
    <property type="component" value="Unassembled WGS sequence"/>
</dbReference>
<dbReference type="AlphaFoldDB" id="A0A2T5J8H2"/>
<dbReference type="InterPro" id="IPR038377">
    <property type="entry name" value="Na/Glc_symporter_sf"/>
</dbReference>
<evidence type="ECO:0000256" key="10">
    <source>
        <dbReference type="ARBA" id="ARBA00023201"/>
    </source>
</evidence>
<dbReference type="InterPro" id="IPR001734">
    <property type="entry name" value="Na/solute_symporter"/>
</dbReference>
<keyword evidence="4" id="KW-1003">Cell membrane</keyword>
<keyword evidence="6 12" id="KW-1133">Transmembrane helix</keyword>
<feature type="transmembrane region" description="Helical" evidence="12">
    <location>
        <begin position="469"/>
        <end position="490"/>
    </location>
</feature>
<sequence length="534" mass="58239">MPGTINKMTTCLTVLPLPDLAIIALYLLGMIGVGFYFSRKNTDAGEYSTGSGSIPGWAIGISIYATFLSSNTFLGVPGKAFGGNWNAFVFSISMPLAAWVAVKYFVPFYRSTGEISAYTHFEKRFGPWARTYAVVCFLLTQLARMGSVFFGIALSLQALTGISMKTIMIVMGISIILYTVSGGIKAVIWTEVVQGIVKTLGAMLIIYLIVTNVPGGAKEIINIGKADNKFSLGSFSLNFTEPTFWVILLYGFFINLNNFGMDQNYIQRYHTAKSTQAARKSVWLCVYMYVPASFLFFIIGSCLYAYYSQHPDLVMTLKQQVIAERMPHATTAQAADALSKLTPADYGDKVMPHFMVTKIPQGLVGVIIAAILSAAMSTISSGMNSSATVFVEDIYKRYFKPDLTSRKLLRTLHICTVIFGVAGMVCGIGMIGVKSILDIWWKLSGIFAAGMLGLFLLGFMSTRTKNHEAIVASVIGVVVIAWLTFSSLLPPQYGMLRSTIDTNMIIVLGTLSILLVGIVLTKAKAKKEQEAINA</sequence>
<evidence type="ECO:0000256" key="8">
    <source>
        <dbReference type="ARBA" id="ARBA00023065"/>
    </source>
</evidence>
<dbReference type="GO" id="GO:0015293">
    <property type="term" value="F:symporter activity"/>
    <property type="evidence" value="ECO:0007669"/>
    <property type="project" value="TreeGrafter"/>
</dbReference>
<keyword evidence="14" id="KW-1185">Reference proteome</keyword>
<feature type="transmembrane region" description="Helical" evidence="12">
    <location>
        <begin position="20"/>
        <end position="37"/>
    </location>
</feature>
<feature type="transmembrane region" description="Helical" evidence="12">
    <location>
        <begin position="363"/>
        <end position="391"/>
    </location>
</feature>
<dbReference type="PANTHER" id="PTHR42985">
    <property type="entry name" value="SODIUM-COUPLED MONOCARBOXYLATE TRANSPORTER"/>
    <property type="match status" value="1"/>
</dbReference>
<protein>
    <submittedName>
        <fullName evidence="13">SSS family solute:Na+ symporter</fullName>
    </submittedName>
</protein>
<reference evidence="13 14" key="1">
    <citation type="submission" date="2018-04" db="EMBL/GenBank/DDBJ databases">
        <title>Genomic Encyclopedia of Archaeal and Bacterial Type Strains, Phase II (KMG-II): from individual species to whole genera.</title>
        <authorList>
            <person name="Goeker M."/>
        </authorList>
    </citation>
    <scope>NUCLEOTIDE SEQUENCE [LARGE SCALE GENOMIC DNA]</scope>
    <source>
        <strain evidence="13 14">DSM 26809</strain>
    </source>
</reference>
<comment type="similarity">
    <text evidence="2 11">Belongs to the sodium:solute symporter (SSF) (TC 2.A.21) family.</text>
</comment>
<name>A0A2T5J8H2_9SPHI</name>
<dbReference type="GO" id="GO:0005886">
    <property type="term" value="C:plasma membrane"/>
    <property type="evidence" value="ECO:0007669"/>
    <property type="project" value="UniProtKB-SubCell"/>
</dbReference>
<dbReference type="Gene3D" id="1.20.1730.10">
    <property type="entry name" value="Sodium/glucose cotransporter"/>
    <property type="match status" value="1"/>
</dbReference>
<accession>A0A2T5J8H2</accession>
<keyword evidence="3" id="KW-0813">Transport</keyword>
<dbReference type="InterPro" id="IPR051163">
    <property type="entry name" value="Sodium:Solute_Symporter_SSF"/>
</dbReference>
<keyword evidence="9 12" id="KW-0472">Membrane</keyword>
<comment type="caution">
    <text evidence="13">The sequence shown here is derived from an EMBL/GenBank/DDBJ whole genome shotgun (WGS) entry which is preliminary data.</text>
</comment>
<feature type="transmembrane region" description="Helical" evidence="12">
    <location>
        <begin position="412"/>
        <end position="433"/>
    </location>
</feature>
<feature type="transmembrane region" description="Helical" evidence="12">
    <location>
        <begin position="87"/>
        <end position="106"/>
    </location>
</feature>
<evidence type="ECO:0000256" key="1">
    <source>
        <dbReference type="ARBA" id="ARBA00004651"/>
    </source>
</evidence>
<dbReference type="NCBIfam" id="TIGR00813">
    <property type="entry name" value="sss"/>
    <property type="match status" value="1"/>
</dbReference>
<dbReference type="CDD" id="cd11495">
    <property type="entry name" value="SLC5sbd_NIS-like_u3"/>
    <property type="match status" value="1"/>
</dbReference>
<evidence type="ECO:0000256" key="2">
    <source>
        <dbReference type="ARBA" id="ARBA00006434"/>
    </source>
</evidence>
<evidence type="ECO:0000313" key="14">
    <source>
        <dbReference type="Proteomes" id="UP000244168"/>
    </source>
</evidence>
<dbReference type="Pfam" id="PF00474">
    <property type="entry name" value="SSF"/>
    <property type="match status" value="1"/>
</dbReference>
<dbReference type="PROSITE" id="PS50283">
    <property type="entry name" value="NA_SOLUT_SYMP_3"/>
    <property type="match status" value="1"/>
</dbReference>
<feature type="transmembrane region" description="Helical" evidence="12">
    <location>
        <begin position="132"/>
        <end position="156"/>
    </location>
</feature>
<dbReference type="PANTHER" id="PTHR42985:SF32">
    <property type="entry name" value="SODIUM IODIDE SYMPORTER"/>
    <property type="match status" value="1"/>
</dbReference>
<feature type="transmembrane region" description="Helical" evidence="12">
    <location>
        <begin position="162"/>
        <end position="180"/>
    </location>
</feature>
<evidence type="ECO:0000256" key="5">
    <source>
        <dbReference type="ARBA" id="ARBA00022692"/>
    </source>
</evidence>
<evidence type="ECO:0000256" key="7">
    <source>
        <dbReference type="ARBA" id="ARBA00023053"/>
    </source>
</evidence>